<dbReference type="FunFam" id="3.30.1360.40:FF:000002">
    <property type="entry name" value="DNA gyrase subunit A"/>
    <property type="match status" value="1"/>
</dbReference>
<dbReference type="InterPro" id="IPR035516">
    <property type="entry name" value="Gyrase/topoIV_suA_C"/>
</dbReference>
<comment type="catalytic activity">
    <reaction evidence="1 7">
        <text>ATP-dependent breakage, passage and rejoining of double-stranded DNA.</text>
        <dbReference type="EC" id="5.6.2.2"/>
    </reaction>
</comment>
<evidence type="ECO:0000256" key="1">
    <source>
        <dbReference type="ARBA" id="ARBA00000185"/>
    </source>
</evidence>
<feature type="coiled-coil region" evidence="8">
    <location>
        <begin position="473"/>
        <end position="500"/>
    </location>
</feature>
<dbReference type="Gene3D" id="1.10.268.10">
    <property type="entry name" value="Topoisomerase, domain 3"/>
    <property type="match status" value="1"/>
</dbReference>
<feature type="active site" description="O-(5'-phospho-DNA)-tyrosine intermediate" evidence="7">
    <location>
        <position position="135"/>
    </location>
</feature>
<sequence length="803" mass="89883">MTEINDLKDIGETENLQAGQIIDTSITKEMKKAYLDYAMSVIVSRALPDIRDGLKPVHRRIIYAANQRNLTADAAYSKSAKLVGDVIGNYHPHGDQSIYDALVRMAQDFSLRYPLIDGQGNFGNIDGDPPAAMRYTECRLERISDFMLKDIEKDTVEFADNYSAELLEPTVLPAVIPNLLMNGSSGIAVGMATNIPPHNLSEIVDGIFAILETGNIVSKEKETKVIKAYDLVETHAELVRWEVENTLPINDIVKIIKGPDFPTGCTIYDQSETLRYFATGRGRIIQRAQAKIVEGKNGKFSIVISEIPYQVNKTTLIEKIASLVNDKKIREISDIRDESSRGKLKLVIELKRDARPQKVLNYLYKYTQLQSAFNANMLALVNGEPLLLGIKSFLDEFIKHRRDVIANRTLFLLKKAREREHILEGLKIALDFIDEVISIIKKSKDTDEAKVKLIERFKLTEIQTQAILDMQLRRLAALEREKIENELAEIQKNIKEYLEILANPSKSISLIKEELTTIKDKFGDERRTKVIKGGIGEFNEQDLIANEQTLIAVTGSGYIKRIAPNTYKTQIRGGKGVVGMKTKDEDEVSLLRLADTHDKILFLTTQGKIYQKHVWDIPEGSRTSKGTAIVNVLDMSTGESLEEIITISKDIEEKKNELYLLTATSRGQIKKTSLAEFENIRRTGIIGMGMKEGDKLVRAMLTTGTNDVILVTAKGKSIRFKEEDVRPMGRSASGVRGIKLRKDDYVVSMEIIAESADTQRLLTVMANGYGKSTYLKQYSSQNRSGSGVKAANVTKKTGNIVAV</sequence>
<keyword evidence="4 7" id="KW-0799">Topoisomerase</keyword>
<evidence type="ECO:0000256" key="8">
    <source>
        <dbReference type="SAM" id="Coils"/>
    </source>
</evidence>
<reference evidence="11" key="1">
    <citation type="submission" date="2017-09" db="EMBL/GenBank/DDBJ databases">
        <title>Depth-based differentiation of microbial function through sediment-hosted aquifers and enrichment of novel symbionts in the deep terrestrial subsurface.</title>
        <authorList>
            <person name="Probst A.J."/>
            <person name="Ladd B."/>
            <person name="Jarett J.K."/>
            <person name="Geller-Mcgrath D.E."/>
            <person name="Sieber C.M.K."/>
            <person name="Emerson J.B."/>
            <person name="Anantharaman K."/>
            <person name="Thomas B.C."/>
            <person name="Malmstrom R."/>
            <person name="Stieglmeier M."/>
            <person name="Klingl A."/>
            <person name="Woyke T."/>
            <person name="Ryan C.M."/>
            <person name="Banfield J.F."/>
        </authorList>
    </citation>
    <scope>NUCLEOTIDE SEQUENCE [LARGE SCALE GENOMIC DNA]</scope>
</reference>
<dbReference type="InterPro" id="IPR006691">
    <property type="entry name" value="GyrA/parC_rep"/>
</dbReference>
<dbReference type="InterPro" id="IPR013758">
    <property type="entry name" value="Topo_IIA_A/C_ab"/>
</dbReference>
<proteinExistence type="inferred from homology"/>
<feature type="non-terminal residue" evidence="10">
    <location>
        <position position="803"/>
    </location>
</feature>
<evidence type="ECO:0000313" key="10">
    <source>
        <dbReference type="EMBL" id="PJA40275.1"/>
    </source>
</evidence>
<dbReference type="PANTHER" id="PTHR43493:SF5">
    <property type="entry name" value="DNA GYRASE SUBUNIT A, CHLOROPLASTIC_MITOCHONDRIAL"/>
    <property type="match status" value="1"/>
</dbReference>
<dbReference type="GO" id="GO:0009330">
    <property type="term" value="C:DNA topoisomerase type II (double strand cut, ATP-hydrolyzing) complex"/>
    <property type="evidence" value="ECO:0007669"/>
    <property type="project" value="TreeGrafter"/>
</dbReference>
<dbReference type="EMBL" id="PFWY01000107">
    <property type="protein sequence ID" value="PJA40275.1"/>
    <property type="molecule type" value="Genomic_DNA"/>
</dbReference>
<organism evidence="10 11">
    <name type="scientific">candidate division WWE3 bacterium CG_4_9_14_3_um_filter_34_6</name>
    <dbReference type="NCBI Taxonomy" id="1975079"/>
    <lineage>
        <taxon>Bacteria</taxon>
        <taxon>Katanobacteria</taxon>
    </lineage>
</organism>
<name>A0A2M7X279_UNCKA</name>
<dbReference type="InterPro" id="IPR013757">
    <property type="entry name" value="Topo_IIA_A_a_sf"/>
</dbReference>
<evidence type="ECO:0000256" key="3">
    <source>
        <dbReference type="ARBA" id="ARBA00012895"/>
    </source>
</evidence>
<keyword evidence="6 7" id="KW-0413">Isomerase</keyword>
<dbReference type="EC" id="5.6.2.2" evidence="3"/>
<dbReference type="Gene3D" id="2.120.10.90">
    <property type="entry name" value="DNA gyrase/topoisomerase IV, subunit A, C-terminal"/>
    <property type="match status" value="1"/>
</dbReference>
<dbReference type="Gene3D" id="3.30.1360.40">
    <property type="match status" value="1"/>
</dbReference>
<dbReference type="Proteomes" id="UP000230683">
    <property type="component" value="Unassembled WGS sequence"/>
</dbReference>
<dbReference type="GO" id="GO:0005524">
    <property type="term" value="F:ATP binding"/>
    <property type="evidence" value="ECO:0007669"/>
    <property type="project" value="InterPro"/>
</dbReference>
<dbReference type="InterPro" id="IPR002205">
    <property type="entry name" value="Topo_IIA_dom_A"/>
</dbReference>
<keyword evidence="8" id="KW-0175">Coiled coil</keyword>
<dbReference type="NCBIfam" id="NF004043">
    <property type="entry name" value="PRK05560.1"/>
    <property type="match status" value="1"/>
</dbReference>
<dbReference type="GO" id="GO:0006265">
    <property type="term" value="P:DNA topological change"/>
    <property type="evidence" value="ECO:0007669"/>
    <property type="project" value="UniProtKB-UniRule"/>
</dbReference>
<dbReference type="Gene3D" id="3.90.199.10">
    <property type="entry name" value="Topoisomerase II, domain 5"/>
    <property type="match status" value="1"/>
</dbReference>
<keyword evidence="5 7" id="KW-0238">DNA-binding</keyword>
<dbReference type="SUPFAM" id="SSF56719">
    <property type="entry name" value="Type II DNA topoisomerase"/>
    <property type="match status" value="1"/>
</dbReference>
<dbReference type="GO" id="GO:0003918">
    <property type="term" value="F:DNA topoisomerase type II (double strand cut, ATP-hydrolyzing) activity"/>
    <property type="evidence" value="ECO:0007669"/>
    <property type="project" value="UniProtKB-EC"/>
</dbReference>
<evidence type="ECO:0000259" key="9">
    <source>
        <dbReference type="PROSITE" id="PS52040"/>
    </source>
</evidence>
<evidence type="ECO:0000256" key="2">
    <source>
        <dbReference type="ARBA" id="ARBA00008263"/>
    </source>
</evidence>
<feature type="domain" description="Topo IIA-type catalytic" evidence="9">
    <location>
        <begin position="47"/>
        <end position="543"/>
    </location>
</feature>
<dbReference type="CDD" id="cd00187">
    <property type="entry name" value="TOP4c"/>
    <property type="match status" value="1"/>
</dbReference>
<dbReference type="SMART" id="SM00434">
    <property type="entry name" value="TOP4c"/>
    <property type="match status" value="1"/>
</dbReference>
<dbReference type="SUPFAM" id="SSF101904">
    <property type="entry name" value="GyrA/ParC C-terminal domain-like"/>
    <property type="match status" value="1"/>
</dbReference>
<dbReference type="FunFam" id="1.10.268.10:FF:000001">
    <property type="entry name" value="DNA gyrase subunit A"/>
    <property type="match status" value="1"/>
</dbReference>
<evidence type="ECO:0000313" key="11">
    <source>
        <dbReference type="Proteomes" id="UP000230683"/>
    </source>
</evidence>
<dbReference type="PANTHER" id="PTHR43493">
    <property type="entry name" value="DNA GYRASE/TOPOISOMERASE SUBUNIT A"/>
    <property type="match status" value="1"/>
</dbReference>
<evidence type="ECO:0000256" key="4">
    <source>
        <dbReference type="ARBA" id="ARBA00023029"/>
    </source>
</evidence>
<comment type="caution">
    <text evidence="10">The sequence shown here is derived from an EMBL/GenBank/DDBJ whole genome shotgun (WGS) entry which is preliminary data.</text>
</comment>
<dbReference type="GO" id="GO:0005737">
    <property type="term" value="C:cytoplasm"/>
    <property type="evidence" value="ECO:0007669"/>
    <property type="project" value="TreeGrafter"/>
</dbReference>
<gene>
    <name evidence="10" type="ORF">CO178_02430</name>
</gene>
<evidence type="ECO:0000256" key="6">
    <source>
        <dbReference type="ARBA" id="ARBA00023235"/>
    </source>
</evidence>
<comment type="similarity">
    <text evidence="2">Belongs to the type II topoisomerase GyrA/ParC subunit family.</text>
</comment>
<evidence type="ECO:0000256" key="5">
    <source>
        <dbReference type="ARBA" id="ARBA00023125"/>
    </source>
</evidence>
<dbReference type="PROSITE" id="PS52040">
    <property type="entry name" value="TOPO_IIA"/>
    <property type="match status" value="1"/>
</dbReference>
<evidence type="ECO:0000256" key="7">
    <source>
        <dbReference type="PROSITE-ProRule" id="PRU01384"/>
    </source>
</evidence>
<dbReference type="GO" id="GO:0003677">
    <property type="term" value="F:DNA binding"/>
    <property type="evidence" value="ECO:0007669"/>
    <property type="project" value="UniProtKB-UniRule"/>
</dbReference>
<dbReference type="InterPro" id="IPR013760">
    <property type="entry name" value="Topo_IIA-like_dom_sf"/>
</dbReference>
<accession>A0A2M7X279</accession>
<dbReference type="AlphaFoldDB" id="A0A2M7X279"/>
<protein>
    <recommendedName>
        <fullName evidence="3">DNA topoisomerase (ATP-hydrolyzing)</fullName>
        <ecNumber evidence="3">5.6.2.2</ecNumber>
    </recommendedName>
</protein>
<dbReference type="InterPro" id="IPR050220">
    <property type="entry name" value="Type_II_DNA_Topoisomerases"/>
</dbReference>
<dbReference type="Pfam" id="PF03989">
    <property type="entry name" value="DNA_gyraseA_C"/>
    <property type="match status" value="5"/>
</dbReference>
<dbReference type="Pfam" id="PF00521">
    <property type="entry name" value="DNA_topoisoIV"/>
    <property type="match status" value="2"/>
</dbReference>